<dbReference type="Pfam" id="PF00657">
    <property type="entry name" value="Lipase_GDSL"/>
    <property type="match status" value="1"/>
</dbReference>
<feature type="region of interest" description="Disordered" evidence="2">
    <location>
        <begin position="64"/>
        <end position="84"/>
    </location>
</feature>
<evidence type="ECO:0000256" key="2">
    <source>
        <dbReference type="SAM" id="MobiDB-lite"/>
    </source>
</evidence>
<gene>
    <name evidence="3" type="ORF">C5167_018549</name>
</gene>
<dbReference type="InterPro" id="IPR050592">
    <property type="entry name" value="GDSL_lipolytic_enzyme"/>
</dbReference>
<evidence type="ECO:0000256" key="1">
    <source>
        <dbReference type="ARBA" id="ARBA00008668"/>
    </source>
</evidence>
<dbReference type="STRING" id="3469.A0A4Y7IN72"/>
<dbReference type="InterPro" id="IPR036514">
    <property type="entry name" value="SGNH_hydro_sf"/>
</dbReference>
<dbReference type="InterPro" id="IPR035669">
    <property type="entry name" value="SGNH_plant_lipase-like"/>
</dbReference>
<organism evidence="3 4">
    <name type="scientific">Papaver somniferum</name>
    <name type="common">Opium poppy</name>
    <dbReference type="NCBI Taxonomy" id="3469"/>
    <lineage>
        <taxon>Eukaryota</taxon>
        <taxon>Viridiplantae</taxon>
        <taxon>Streptophyta</taxon>
        <taxon>Embryophyta</taxon>
        <taxon>Tracheophyta</taxon>
        <taxon>Spermatophyta</taxon>
        <taxon>Magnoliopsida</taxon>
        <taxon>Ranunculales</taxon>
        <taxon>Papaveraceae</taxon>
        <taxon>Papaveroideae</taxon>
        <taxon>Papaver</taxon>
    </lineage>
</organism>
<evidence type="ECO:0008006" key="5">
    <source>
        <dbReference type="Google" id="ProtNLM"/>
    </source>
</evidence>
<dbReference type="FunFam" id="3.40.50.1110:FF:000003">
    <property type="entry name" value="GDSL esterase/lipase APG"/>
    <property type="match status" value="1"/>
</dbReference>
<feature type="compositionally biased region" description="Polar residues" evidence="2">
    <location>
        <begin position="1"/>
        <end position="20"/>
    </location>
</feature>
<sequence length="694" mass="75062">MDSLPSVQNSAQSTLPIKTQNSHRKPTKNSRAFLAAKKKNKFKYSIPSFASTLPSDDSLILSEQSPRNVSSQDVEKNSVRTSSCSSTVPVSQSAGIDVMIQQAKISKAAGIGSVVQQAKMSKASGIDIMIQQAKMSKAAGIDSVIQQAKISKAAGIGSVIQQAKMSKASGTDIMIHQAKMSKAAGIDSVIQQAKMSKDAGVGNVIQQVKMSKGSGIGNVIQQAKVSKAAAIDSVIQQAKMSKAAEIGSWSQQAKMSKAAGVDIAIKQAKQNAVSQLQQDGCTGHFISFDSQFVLEITGTNKIPGLIAFGDSTVDAGNNNQVLTLIKANFPPYGQDFEGGKPTGRFCNGRLPTDFLSEMLGIKRSIPAYLDPAFGIEDFATGVTFASSGTGFDVATSTILAVIPLSKELDYFKEYLEKLTSFLGNDTAAETARESLYIISIGTNDFVLNYFTVPGRSFQFTVDEYQDFLLGTARNFLIELHSLGARKIVIVGLPPNDCLPIVKTLDLVPVRPSLEEIKKASIDYNVKLQNLVWSLSIELEGIKLVYADIYNPLLHIIQNPNLYGIEDFATGVAFASAATGYYDVVTSKLFAVIPISEKLEYFKEYLKKLSSFLGKDGAVKITRESFYYIIIGTNDFILNYFTVPVRSLQFTVAEYEDFLLGIARNFLIELYSLGAINIVLAGVLPSGCLPFEYRA</sequence>
<protein>
    <recommendedName>
        <fullName evidence="5">SGNH hydrolase-type esterase domain-containing protein</fullName>
    </recommendedName>
</protein>
<keyword evidence="4" id="KW-1185">Reference proteome</keyword>
<dbReference type="GO" id="GO:0016788">
    <property type="term" value="F:hydrolase activity, acting on ester bonds"/>
    <property type="evidence" value="ECO:0007669"/>
    <property type="project" value="InterPro"/>
</dbReference>
<dbReference type="Gramene" id="RZC50127">
    <property type="protein sequence ID" value="RZC50127"/>
    <property type="gene ID" value="C5167_018549"/>
</dbReference>
<evidence type="ECO:0000313" key="4">
    <source>
        <dbReference type="Proteomes" id="UP000316621"/>
    </source>
</evidence>
<dbReference type="InterPro" id="IPR001087">
    <property type="entry name" value="GDSL"/>
</dbReference>
<accession>A0A4Y7IN72</accession>
<feature type="region of interest" description="Disordered" evidence="2">
    <location>
        <begin position="1"/>
        <end position="30"/>
    </location>
</feature>
<name>A0A4Y7IN72_PAPSO</name>
<dbReference type="AlphaFoldDB" id="A0A4Y7IN72"/>
<proteinExistence type="inferred from homology"/>
<dbReference type="PANTHER" id="PTHR45642:SF46">
    <property type="entry name" value="OS06G0636700 PROTEIN"/>
    <property type="match status" value="1"/>
</dbReference>
<comment type="similarity">
    <text evidence="1">Belongs to the 'GDSL' lipolytic enzyme family.</text>
</comment>
<evidence type="ECO:0000313" key="3">
    <source>
        <dbReference type="EMBL" id="RZC50127.1"/>
    </source>
</evidence>
<dbReference type="CDD" id="cd01837">
    <property type="entry name" value="SGNH_plant_lipase_like"/>
    <property type="match status" value="1"/>
</dbReference>
<dbReference type="EMBL" id="CM010716">
    <property type="protein sequence ID" value="RZC50127.1"/>
    <property type="molecule type" value="Genomic_DNA"/>
</dbReference>
<dbReference type="Gene3D" id="3.40.50.1110">
    <property type="entry name" value="SGNH hydrolase"/>
    <property type="match status" value="2"/>
</dbReference>
<dbReference type="PANTHER" id="PTHR45642">
    <property type="entry name" value="GDSL ESTERASE/LIPASE EXL3"/>
    <property type="match status" value="1"/>
</dbReference>
<dbReference type="Proteomes" id="UP000316621">
    <property type="component" value="Chromosome 2"/>
</dbReference>
<reference evidence="3 4" key="1">
    <citation type="journal article" date="2018" name="Science">
        <title>The opium poppy genome and morphinan production.</title>
        <authorList>
            <person name="Guo L."/>
            <person name="Winzer T."/>
            <person name="Yang X."/>
            <person name="Li Y."/>
            <person name="Ning Z."/>
            <person name="He Z."/>
            <person name="Teodor R."/>
            <person name="Lu Y."/>
            <person name="Bowser T.A."/>
            <person name="Graham I.A."/>
            <person name="Ye K."/>
        </authorList>
    </citation>
    <scope>NUCLEOTIDE SEQUENCE [LARGE SCALE GENOMIC DNA]</scope>
    <source>
        <strain evidence="4">cv. HN1</strain>
        <tissue evidence="3">Leaves</tissue>
    </source>
</reference>